<reference evidence="3" key="1">
    <citation type="journal article" date="2019" name="Int. J. Syst. Evol. Microbiol.">
        <title>The Global Catalogue of Microorganisms (GCM) 10K type strain sequencing project: providing services to taxonomists for standard genome sequencing and annotation.</title>
        <authorList>
            <consortium name="The Broad Institute Genomics Platform"/>
            <consortium name="The Broad Institute Genome Sequencing Center for Infectious Disease"/>
            <person name="Wu L."/>
            <person name="Ma J."/>
        </authorList>
    </citation>
    <scope>NUCLEOTIDE SEQUENCE [LARGE SCALE GENOMIC DNA]</scope>
    <source>
        <strain evidence="3">CCUG 55585</strain>
    </source>
</reference>
<dbReference type="InterPro" id="IPR021732">
    <property type="entry name" value="DUF3301"/>
</dbReference>
<accession>A0ABW2YFN4</accession>
<gene>
    <name evidence="2" type="ORF">ACFQ0E_17195</name>
</gene>
<proteinExistence type="predicted"/>
<evidence type="ECO:0000313" key="2">
    <source>
        <dbReference type="EMBL" id="MFD0727334.1"/>
    </source>
</evidence>
<dbReference type="Pfam" id="PF11743">
    <property type="entry name" value="DUF3301"/>
    <property type="match status" value="1"/>
</dbReference>
<dbReference type="RefSeq" id="WP_386825943.1">
    <property type="nucleotide sequence ID" value="NZ_JBHTIF010000005.1"/>
</dbReference>
<organism evidence="2 3">
    <name type="scientific">Lysobacter brunescens</name>
    <dbReference type="NCBI Taxonomy" id="262323"/>
    <lineage>
        <taxon>Bacteria</taxon>
        <taxon>Pseudomonadati</taxon>
        <taxon>Pseudomonadota</taxon>
        <taxon>Gammaproteobacteria</taxon>
        <taxon>Lysobacterales</taxon>
        <taxon>Lysobacteraceae</taxon>
        <taxon>Lysobacter</taxon>
    </lineage>
</organism>
<feature type="signal peptide" evidence="1">
    <location>
        <begin position="1"/>
        <end position="23"/>
    </location>
</feature>
<feature type="chain" id="PRO_5047265641" evidence="1">
    <location>
        <begin position="24"/>
        <end position="114"/>
    </location>
</feature>
<dbReference type="EMBL" id="JBHTIF010000005">
    <property type="protein sequence ID" value="MFD0727334.1"/>
    <property type="molecule type" value="Genomic_DNA"/>
</dbReference>
<keyword evidence="3" id="KW-1185">Reference proteome</keyword>
<dbReference type="Proteomes" id="UP001597110">
    <property type="component" value="Unassembled WGS sequence"/>
</dbReference>
<keyword evidence="1" id="KW-0732">Signal</keyword>
<name>A0ABW2YFN4_9GAMM</name>
<evidence type="ECO:0000256" key="1">
    <source>
        <dbReference type="SAM" id="SignalP"/>
    </source>
</evidence>
<protein>
    <submittedName>
        <fullName evidence="2">DUF3301 domain-containing protein</fullName>
    </submittedName>
</protein>
<evidence type="ECO:0000313" key="3">
    <source>
        <dbReference type="Proteomes" id="UP001597110"/>
    </source>
</evidence>
<comment type="caution">
    <text evidence="2">The sequence shown here is derived from an EMBL/GenBank/DDBJ whole genome shotgun (WGS) entry which is preliminary data.</text>
</comment>
<sequence>MPTLLILMILAAMSFAFWSASRAAAERAIHLGGEACRAAGVQLIDQTVHATGLRLIRREDGWLGFERSFRFEYSEDGMDRHIARLVLRGHRLVSFSGPVRATGVVDFRQPPQDG</sequence>